<dbReference type="PIRSF" id="PIRSF000532">
    <property type="entry name" value="ATP_PFK_prok"/>
    <property type="match status" value="1"/>
</dbReference>
<evidence type="ECO:0000256" key="1">
    <source>
        <dbReference type="ARBA" id="ARBA00001946"/>
    </source>
</evidence>
<reference evidence="12" key="1">
    <citation type="submission" date="2023-12" db="EMBL/GenBank/DDBJ databases">
        <title>Novel isolates from deep terrestrial aquifers shed light on the physiology and ecology of the class Limnochordia.</title>
        <authorList>
            <person name="Karnachuk O.V."/>
            <person name="Lukina A.P."/>
            <person name="Avakyan M.R."/>
            <person name="Kadnikov V."/>
            <person name="Begmatov S."/>
            <person name="Beletsky A.V."/>
            <person name="Mardanov A.V."/>
            <person name="Ravin N.V."/>
        </authorList>
    </citation>
    <scope>NUCLEOTIDE SEQUENCE [LARGE SCALE GENOMIC DNA]</scope>
    <source>
        <strain evidence="12">LN</strain>
    </source>
</reference>
<comment type="similarity">
    <text evidence="9">Belongs to the phosphofructokinase type A (PFKA) family.</text>
</comment>
<organism evidence="11 12">
    <name type="scientific">Geochorda subterranea</name>
    <dbReference type="NCBI Taxonomy" id="3109564"/>
    <lineage>
        <taxon>Bacteria</taxon>
        <taxon>Bacillati</taxon>
        <taxon>Bacillota</taxon>
        <taxon>Limnochordia</taxon>
        <taxon>Limnochordales</taxon>
        <taxon>Geochordaceae</taxon>
        <taxon>Geochorda</taxon>
    </lineage>
</organism>
<keyword evidence="3" id="KW-0963">Cytoplasm</keyword>
<comment type="cofactor">
    <cofactor evidence="1">
        <name>Mg(2+)</name>
        <dbReference type="ChEBI" id="CHEBI:18420"/>
    </cofactor>
</comment>
<dbReference type="Pfam" id="PF00365">
    <property type="entry name" value="PFK"/>
    <property type="match status" value="1"/>
</dbReference>
<dbReference type="InterPro" id="IPR022953">
    <property type="entry name" value="ATP_PFK"/>
</dbReference>
<keyword evidence="5" id="KW-0479">Metal-binding</keyword>
<name>A0ABZ1BPP3_9FIRM</name>
<evidence type="ECO:0000313" key="12">
    <source>
        <dbReference type="Proteomes" id="UP001333102"/>
    </source>
</evidence>
<dbReference type="Proteomes" id="UP001333102">
    <property type="component" value="Chromosome"/>
</dbReference>
<keyword evidence="4 11" id="KW-0808">Transferase</keyword>
<keyword evidence="12" id="KW-1185">Reference proteome</keyword>
<dbReference type="SUPFAM" id="SSF53784">
    <property type="entry name" value="Phosphofructokinase"/>
    <property type="match status" value="1"/>
</dbReference>
<keyword evidence="6" id="KW-0418">Kinase</keyword>
<evidence type="ECO:0000256" key="3">
    <source>
        <dbReference type="ARBA" id="ARBA00022490"/>
    </source>
</evidence>
<dbReference type="PRINTS" id="PR00476">
    <property type="entry name" value="PHFRCTKINASE"/>
</dbReference>
<dbReference type="Gene3D" id="3.40.50.460">
    <property type="entry name" value="Phosphofructokinase domain"/>
    <property type="match status" value="1"/>
</dbReference>
<keyword evidence="7" id="KW-0460">Magnesium</keyword>
<dbReference type="InterPro" id="IPR012003">
    <property type="entry name" value="ATP_PFK_prok-type"/>
</dbReference>
<evidence type="ECO:0000256" key="4">
    <source>
        <dbReference type="ARBA" id="ARBA00022679"/>
    </source>
</evidence>
<sequence length="389" mass="42590">MRKTIAVLTGGGDVPGLNPCIKAVVLGALDAGYRVLGVRRGWAGLLHYNLDEPSTRDYYVRELSRNDVRTIDRTGGTILHTSRTNPQNVAPDAAPGFLKSLSWGKVIDDKGTRDYTDYVLKVIEHLGIDVLITIGGDDTLSYSVRLDKEGVPVIGIPKTMDNDVFGTDYCIGFSTAVTRSVEFITNMRTSAGSHERIAVVELFGRYSGETSLISAYLAYVDRAIISEVPFDVEKLAEFLLEDKRSNPSNYAIMTISEGAVMEGGEMVQSGEADAYGHRKLGGIGLVTAEAIKRLTGQNVMYQQLGYLMRSGAPDSLDRMVAMSFGNLAVQLVQRGETGKMVALQGGKYTTVPIAEITSGKKRVDVERLYDVDNYRPRVQDFLGVPMFLY</sequence>
<protein>
    <submittedName>
        <fullName evidence="11">ATP-dependent 6-phosphofructokinase</fullName>
        <ecNumber evidence="11">2.7.1.11</ecNumber>
    </submittedName>
</protein>
<evidence type="ECO:0000256" key="7">
    <source>
        <dbReference type="ARBA" id="ARBA00022842"/>
    </source>
</evidence>
<accession>A0ABZ1BPP3</accession>
<dbReference type="RefSeq" id="WP_324668769.1">
    <property type="nucleotide sequence ID" value="NZ_CP141614.1"/>
</dbReference>
<evidence type="ECO:0000256" key="8">
    <source>
        <dbReference type="ARBA" id="ARBA00023152"/>
    </source>
</evidence>
<proteinExistence type="inferred from homology"/>
<evidence type="ECO:0000313" key="11">
    <source>
        <dbReference type="EMBL" id="WRP14443.1"/>
    </source>
</evidence>
<dbReference type="PANTHER" id="PTHR13697:SF52">
    <property type="entry name" value="ATP-DEPENDENT 6-PHOSPHOFRUCTOKINASE 3"/>
    <property type="match status" value="1"/>
</dbReference>
<dbReference type="PANTHER" id="PTHR13697">
    <property type="entry name" value="PHOSPHOFRUCTOKINASE"/>
    <property type="match status" value="1"/>
</dbReference>
<comment type="pathway">
    <text evidence="2">Carbohydrate degradation; glycolysis; D-glyceraldehyde 3-phosphate and glycerone phosphate from D-glucose: step 3/4.</text>
</comment>
<dbReference type="EMBL" id="CP141614">
    <property type="protein sequence ID" value="WRP14443.1"/>
    <property type="molecule type" value="Genomic_DNA"/>
</dbReference>
<keyword evidence="8" id="KW-0324">Glycolysis</keyword>
<dbReference type="InterPro" id="IPR000023">
    <property type="entry name" value="Phosphofructokinase_dom"/>
</dbReference>
<dbReference type="InterPro" id="IPR035966">
    <property type="entry name" value="PKF_sf"/>
</dbReference>
<feature type="domain" description="Phosphofructokinase" evidence="10">
    <location>
        <begin position="5"/>
        <end position="332"/>
    </location>
</feature>
<dbReference type="EC" id="2.7.1.11" evidence="11"/>
<evidence type="ECO:0000256" key="6">
    <source>
        <dbReference type="ARBA" id="ARBA00022777"/>
    </source>
</evidence>
<evidence type="ECO:0000256" key="2">
    <source>
        <dbReference type="ARBA" id="ARBA00004679"/>
    </source>
</evidence>
<evidence type="ECO:0000259" key="10">
    <source>
        <dbReference type="Pfam" id="PF00365"/>
    </source>
</evidence>
<dbReference type="GO" id="GO:0003872">
    <property type="term" value="F:6-phosphofructokinase activity"/>
    <property type="evidence" value="ECO:0007669"/>
    <property type="project" value="UniProtKB-EC"/>
</dbReference>
<gene>
    <name evidence="11" type="ORF">VLY81_13635</name>
</gene>
<dbReference type="Gene3D" id="3.40.50.450">
    <property type="match status" value="1"/>
</dbReference>
<evidence type="ECO:0000256" key="5">
    <source>
        <dbReference type="ARBA" id="ARBA00022723"/>
    </source>
</evidence>
<dbReference type="NCBIfam" id="NF002872">
    <property type="entry name" value="PRK03202.1"/>
    <property type="match status" value="1"/>
</dbReference>
<evidence type="ECO:0000256" key="9">
    <source>
        <dbReference type="ARBA" id="ARBA00038478"/>
    </source>
</evidence>